<keyword evidence="1" id="KW-0812">Transmembrane</keyword>
<dbReference type="OrthoDB" id="5421399at2"/>
<evidence type="ECO:0000259" key="2">
    <source>
        <dbReference type="Pfam" id="PF14358"/>
    </source>
</evidence>
<protein>
    <recommendedName>
        <fullName evidence="2">Flavinylation-associated cytochrome domain-containing protein</fullName>
    </recommendedName>
</protein>
<evidence type="ECO:0000313" key="4">
    <source>
        <dbReference type="Proteomes" id="UP000064893"/>
    </source>
</evidence>
<dbReference type="RefSeq" id="WP_057954721.1">
    <property type="nucleotide sequence ID" value="NZ_CP013118.1"/>
</dbReference>
<dbReference type="EMBL" id="CP013118">
    <property type="protein sequence ID" value="ALO17460.1"/>
    <property type="molecule type" value="Genomic_DNA"/>
</dbReference>
<feature type="transmembrane region" description="Helical" evidence="1">
    <location>
        <begin position="101"/>
        <end position="119"/>
    </location>
</feature>
<organism evidence="3 4">
    <name type="scientific">Salinivirga cyanobacteriivorans</name>
    <dbReference type="NCBI Taxonomy" id="1307839"/>
    <lineage>
        <taxon>Bacteria</taxon>
        <taxon>Pseudomonadati</taxon>
        <taxon>Bacteroidota</taxon>
        <taxon>Bacteroidia</taxon>
        <taxon>Bacteroidales</taxon>
        <taxon>Salinivirgaceae</taxon>
        <taxon>Salinivirga</taxon>
    </lineage>
</organism>
<dbReference type="Proteomes" id="UP000064893">
    <property type="component" value="Chromosome"/>
</dbReference>
<sequence length="241" mass="27773">MKKNKLNLLLDAVLLLLTAGLAGGGFLVYYVLVPGREAKAIYGHYAELKFWGLSRFEWADIHLILCFIFLAVLFLHIVLHWKMLINMMKTCFRRTRYHRPIIFLLIFFTLGIMILPFFIQPEIQGRMPESSLHLLDEQIRIAPEQPVQIQNHNTGQQIKKSQSSTLSAVEGHKQEVDIDVNGRQTLREACIQHGISAKDLCSALHIPYDAKNERLGRIKRKHNLTMTYIKEIILQLKATSE</sequence>
<keyword evidence="1" id="KW-1133">Transmembrane helix</keyword>
<reference evidence="3 4" key="1">
    <citation type="submission" date="2015-11" db="EMBL/GenBank/DDBJ databases">
        <title>Description and complete genome sequence of a novel strain predominating in hypersaline microbial mats and representing a new family of the Bacteriodetes phylum.</title>
        <authorList>
            <person name="Spring S."/>
            <person name="Bunk B."/>
            <person name="Sproer C."/>
            <person name="Klenk H.-P."/>
        </authorList>
    </citation>
    <scope>NUCLEOTIDE SEQUENCE [LARGE SCALE GENOMIC DNA]</scope>
    <source>
        <strain evidence="3 4">L21-Spi-D4</strain>
    </source>
</reference>
<dbReference type="AlphaFoldDB" id="A0A0S2I5J0"/>
<feature type="transmembrane region" description="Helical" evidence="1">
    <location>
        <begin position="61"/>
        <end position="81"/>
    </location>
</feature>
<feature type="transmembrane region" description="Helical" evidence="1">
    <location>
        <begin position="12"/>
        <end position="32"/>
    </location>
</feature>
<dbReference type="Pfam" id="PF14358">
    <property type="entry name" value="DUF4405"/>
    <property type="match status" value="1"/>
</dbReference>
<gene>
    <name evidence="3" type="ORF">L21SP5_03868</name>
</gene>
<proteinExistence type="predicted"/>
<dbReference type="STRING" id="1307839.L21SP5_03868"/>
<keyword evidence="1" id="KW-0472">Membrane</keyword>
<keyword evidence="4" id="KW-1185">Reference proteome</keyword>
<name>A0A0S2I5J0_9BACT</name>
<dbReference type="KEGG" id="blq:L21SP5_03868"/>
<evidence type="ECO:0000313" key="3">
    <source>
        <dbReference type="EMBL" id="ALO17460.1"/>
    </source>
</evidence>
<accession>A0A0S2I5J0</accession>
<evidence type="ECO:0000256" key="1">
    <source>
        <dbReference type="SAM" id="Phobius"/>
    </source>
</evidence>
<feature type="domain" description="Flavinylation-associated cytochrome" evidence="2">
    <location>
        <begin position="10"/>
        <end position="81"/>
    </location>
</feature>
<dbReference type="InterPro" id="IPR025517">
    <property type="entry name" value="DUF4405"/>
</dbReference>